<organism evidence="5">
    <name type="scientific">Palpitomonas bilix</name>
    <dbReference type="NCBI Taxonomy" id="652834"/>
    <lineage>
        <taxon>Eukaryota</taxon>
        <taxon>Eukaryota incertae sedis</taxon>
    </lineage>
</organism>
<keyword evidence="2 3" id="KW-0040">ANK repeat</keyword>
<evidence type="ECO:0000313" key="5">
    <source>
        <dbReference type="EMBL" id="CAE0256243.1"/>
    </source>
</evidence>
<dbReference type="PROSITE" id="PS50297">
    <property type="entry name" value="ANK_REP_REGION"/>
    <property type="match status" value="1"/>
</dbReference>
<keyword evidence="1" id="KW-0677">Repeat</keyword>
<evidence type="ECO:0000256" key="3">
    <source>
        <dbReference type="PROSITE-ProRule" id="PRU00023"/>
    </source>
</evidence>
<dbReference type="PANTHER" id="PTHR24173">
    <property type="entry name" value="ANKYRIN REPEAT CONTAINING"/>
    <property type="match status" value="1"/>
</dbReference>
<dbReference type="AlphaFoldDB" id="A0A7S3G797"/>
<reference evidence="5" key="1">
    <citation type="submission" date="2021-01" db="EMBL/GenBank/DDBJ databases">
        <authorList>
            <person name="Corre E."/>
            <person name="Pelletier E."/>
            <person name="Niang G."/>
            <person name="Scheremetjew M."/>
            <person name="Finn R."/>
            <person name="Kale V."/>
            <person name="Holt S."/>
            <person name="Cochrane G."/>
            <person name="Meng A."/>
            <person name="Brown T."/>
            <person name="Cohen L."/>
        </authorList>
    </citation>
    <scope>NUCLEOTIDE SEQUENCE</scope>
    <source>
        <strain evidence="5">NIES-2562</strain>
    </source>
</reference>
<dbReference type="SUPFAM" id="SSF48403">
    <property type="entry name" value="Ankyrin repeat"/>
    <property type="match status" value="1"/>
</dbReference>
<sequence length="688" mass="73755">MGEGIDDGDVEVVVSMIEADANQQSCWLEQNYTLAGNSEVYPRGNALIAAIIRQDVSMVDKLLSLGANPHSDLLLTADTRIPALITSCIIQNNDIFNLLVHKCGGSLGGVCSSTLDTAVHIAAVYNNENMVTTLMSAMSDRLLLLARNRLGFTPVHYAVLMQGDSTLAQMMAELKDVQAGEMGELEAKRGEWGGEEGEDMKYDEMRAGRQAHTNSETVVSPLDLALSSFEKATFGEGPSTGTPSSRRDGVFDFSKSSLLHPKVVKVLQIPYQNGLSVLHLAALIGRLKAMHTLLDYGLSGSALTPQGNSILNLMLASSGHLPECEPLFMKLTSKAEVAALLLLASPRGLFPIDYAFMNTTPEFTKTVVEATETAARVTLQARWQEAATGRISFDSFFSPQPSTTSVSDLYSTERPSLAATSFFADLRRGSVGGSTSDTALPFISGALSGKGLEQHLSEIGSYTPLWGSVLDNGVDMTMVEVTSGTQSKRSSWKNVSYSMMVGQGGEVVVVGREGRRRGSSSSSERGGGNGKFPVVVQGRKRRNSSLSRITLSRQHSGKNLRGRASSREALRSLLVGDGGISLTAAEKDTLPRRGGVTTTKRVKGGEEEEGEWQEEGAYAEGGRAGTGVIEVEEGNMGGRERKKSLHKKESKKVGRHLLPGASVPSEGGRKHRMSGFFAKNKAKKVEAQ</sequence>
<feature type="compositionally biased region" description="Basic residues" evidence="4">
    <location>
        <begin position="640"/>
        <end position="655"/>
    </location>
</feature>
<evidence type="ECO:0000256" key="2">
    <source>
        <dbReference type="ARBA" id="ARBA00023043"/>
    </source>
</evidence>
<dbReference type="InterPro" id="IPR002110">
    <property type="entry name" value="Ankyrin_rpt"/>
</dbReference>
<dbReference type="PROSITE" id="PS50088">
    <property type="entry name" value="ANK_REPEAT"/>
    <property type="match status" value="1"/>
</dbReference>
<proteinExistence type="predicted"/>
<dbReference type="Gene3D" id="1.25.40.20">
    <property type="entry name" value="Ankyrin repeat-containing domain"/>
    <property type="match status" value="1"/>
</dbReference>
<feature type="repeat" description="ANK" evidence="3">
    <location>
        <begin position="273"/>
        <end position="305"/>
    </location>
</feature>
<dbReference type="PANTHER" id="PTHR24173:SF83">
    <property type="entry name" value="SOCS BOX DOMAIN-CONTAINING PROTEIN"/>
    <property type="match status" value="1"/>
</dbReference>
<dbReference type="EMBL" id="HBIB01028394">
    <property type="protein sequence ID" value="CAE0256243.1"/>
    <property type="molecule type" value="Transcribed_RNA"/>
</dbReference>
<dbReference type="SMART" id="SM00248">
    <property type="entry name" value="ANK"/>
    <property type="match status" value="4"/>
</dbReference>
<dbReference type="InterPro" id="IPR036770">
    <property type="entry name" value="Ankyrin_rpt-contain_sf"/>
</dbReference>
<feature type="region of interest" description="Disordered" evidence="4">
    <location>
        <begin position="586"/>
        <end position="688"/>
    </location>
</feature>
<gene>
    <name evidence="5" type="ORF">PBIL07802_LOCUS18498</name>
</gene>
<name>A0A7S3G797_9EUKA</name>
<protein>
    <submittedName>
        <fullName evidence="5">Uncharacterized protein</fullName>
    </submittedName>
</protein>
<feature type="region of interest" description="Disordered" evidence="4">
    <location>
        <begin position="510"/>
        <end position="545"/>
    </location>
</feature>
<evidence type="ECO:0000256" key="4">
    <source>
        <dbReference type="SAM" id="MobiDB-lite"/>
    </source>
</evidence>
<evidence type="ECO:0000256" key="1">
    <source>
        <dbReference type="ARBA" id="ARBA00022737"/>
    </source>
</evidence>
<accession>A0A7S3G797</accession>